<proteinExistence type="predicted"/>
<sequence>MQPVKPAATVQILAVALQAILPIDDAIPKQVIELLPTHWKVWFKPLNVTSSAAQKRAPHVPSSQTRQVPGSTFKLPSWLSTRFTTVWQSSGTTG</sequence>
<reference evidence="1 2" key="1">
    <citation type="submission" date="2023-01" db="EMBL/GenBank/DDBJ databases">
        <title>Analysis of 21 Apiospora genomes using comparative genomics revels a genus with tremendous synthesis potential of carbohydrate active enzymes and secondary metabolites.</title>
        <authorList>
            <person name="Sorensen T."/>
        </authorList>
    </citation>
    <scope>NUCLEOTIDE SEQUENCE [LARGE SCALE GENOMIC DNA]</scope>
    <source>
        <strain evidence="1 2">CBS 20057</strain>
    </source>
</reference>
<name>A0ABR1R7W9_9PEZI</name>
<evidence type="ECO:0000313" key="1">
    <source>
        <dbReference type="EMBL" id="KAK8001837.1"/>
    </source>
</evidence>
<comment type="caution">
    <text evidence="1">The sequence shown here is derived from an EMBL/GenBank/DDBJ whole genome shotgun (WGS) entry which is preliminary data.</text>
</comment>
<keyword evidence="2" id="KW-1185">Reference proteome</keyword>
<evidence type="ECO:0000313" key="2">
    <source>
        <dbReference type="Proteomes" id="UP001396898"/>
    </source>
</evidence>
<accession>A0ABR1R7W9</accession>
<organism evidence="1 2">
    <name type="scientific">Apiospora marii</name>
    <dbReference type="NCBI Taxonomy" id="335849"/>
    <lineage>
        <taxon>Eukaryota</taxon>
        <taxon>Fungi</taxon>
        <taxon>Dikarya</taxon>
        <taxon>Ascomycota</taxon>
        <taxon>Pezizomycotina</taxon>
        <taxon>Sordariomycetes</taxon>
        <taxon>Xylariomycetidae</taxon>
        <taxon>Amphisphaeriales</taxon>
        <taxon>Apiosporaceae</taxon>
        <taxon>Apiospora</taxon>
    </lineage>
</organism>
<gene>
    <name evidence="1" type="ORF">PG991_014059</name>
</gene>
<dbReference type="Proteomes" id="UP001396898">
    <property type="component" value="Unassembled WGS sequence"/>
</dbReference>
<protein>
    <submittedName>
        <fullName evidence="1">Uncharacterized protein</fullName>
    </submittedName>
</protein>
<dbReference type="EMBL" id="JAQQWI010000018">
    <property type="protein sequence ID" value="KAK8001837.1"/>
    <property type="molecule type" value="Genomic_DNA"/>
</dbReference>